<dbReference type="SUPFAM" id="SSF56235">
    <property type="entry name" value="N-terminal nucleophile aminohydrolases (Ntn hydrolases)"/>
    <property type="match status" value="1"/>
</dbReference>
<dbReference type="GO" id="GO:0006047">
    <property type="term" value="P:UDP-N-acetylglucosamine metabolic process"/>
    <property type="evidence" value="ECO:0007669"/>
    <property type="project" value="TreeGrafter"/>
</dbReference>
<dbReference type="NCBIfam" id="NF001484">
    <property type="entry name" value="PRK00331.1"/>
    <property type="match status" value="1"/>
</dbReference>
<dbReference type="Proteomes" id="UP000006056">
    <property type="component" value="Chromosome"/>
</dbReference>
<dbReference type="GO" id="GO:0005975">
    <property type="term" value="P:carbohydrate metabolic process"/>
    <property type="evidence" value="ECO:0007669"/>
    <property type="project" value="UniProtKB-UniRule"/>
</dbReference>
<dbReference type="KEGG" id="trs:Terro_4045"/>
<dbReference type="InterPro" id="IPR047084">
    <property type="entry name" value="GFAT_N"/>
</dbReference>
<keyword evidence="7" id="KW-0315">Glutamine amidotransferase</keyword>
<feature type="initiator methionine" description="Removed" evidence="8">
    <location>
        <position position="8"/>
    </location>
</feature>
<feature type="active site" description="Nucleophile; for GATase activity" evidence="8">
    <location>
        <position position="9"/>
    </location>
</feature>
<dbReference type="EC" id="2.6.1.16" evidence="2 8"/>
<dbReference type="AlphaFoldDB" id="I3ZLY5"/>
<dbReference type="HOGENOM" id="CLU_012520_5_2_0"/>
<feature type="domain" description="SIS" evidence="10">
    <location>
        <begin position="326"/>
        <end position="463"/>
    </location>
</feature>
<dbReference type="GO" id="GO:0006002">
    <property type="term" value="P:fructose 6-phosphate metabolic process"/>
    <property type="evidence" value="ECO:0007669"/>
    <property type="project" value="TreeGrafter"/>
</dbReference>
<evidence type="ECO:0000313" key="12">
    <source>
        <dbReference type="Proteomes" id="UP000006056"/>
    </source>
</evidence>
<accession>I3ZLY5</accession>
<dbReference type="NCBIfam" id="TIGR01135">
    <property type="entry name" value="glmS"/>
    <property type="match status" value="1"/>
</dbReference>
<evidence type="ECO:0000256" key="6">
    <source>
        <dbReference type="ARBA" id="ARBA00022737"/>
    </source>
</evidence>
<dbReference type="HAMAP" id="MF_00164">
    <property type="entry name" value="GlmS"/>
    <property type="match status" value="1"/>
</dbReference>
<comment type="subcellular location">
    <subcellularLocation>
        <location evidence="8">Cytoplasm</location>
    </subcellularLocation>
</comment>
<feature type="active site" description="For Fru-6P isomerization activity" evidence="8">
    <location>
        <position position="650"/>
    </location>
</feature>
<dbReference type="InterPro" id="IPR035466">
    <property type="entry name" value="GlmS/AgaS_SIS"/>
</dbReference>
<dbReference type="EMBL" id="CP003379">
    <property type="protein sequence ID" value="AFL90253.1"/>
    <property type="molecule type" value="Genomic_DNA"/>
</dbReference>
<protein>
    <recommendedName>
        <fullName evidence="3 8">Glutamine--fructose-6-phosphate aminotransferase [isomerizing]</fullName>
        <ecNumber evidence="2 8">2.6.1.16</ecNumber>
    </recommendedName>
    <alternativeName>
        <fullName evidence="8">D-fructose-6-phosphate amidotransferase</fullName>
    </alternativeName>
    <alternativeName>
        <fullName evidence="8">GFAT</fullName>
    </alternativeName>
    <alternativeName>
        <fullName evidence="8">Glucosamine-6-phosphate synthase</fullName>
    </alternativeName>
    <alternativeName>
        <fullName evidence="8">Hexosephosphate aminotransferase</fullName>
    </alternativeName>
    <alternativeName>
        <fullName evidence="8">L-glutamine--D-fructose-6-phosphate amidotransferase</fullName>
    </alternativeName>
</protein>
<dbReference type="PANTHER" id="PTHR10937">
    <property type="entry name" value="GLUCOSAMINE--FRUCTOSE-6-PHOSPHATE AMINOTRANSFERASE, ISOMERIZING"/>
    <property type="match status" value="1"/>
</dbReference>
<dbReference type="Gene3D" id="3.60.20.10">
    <property type="entry name" value="Glutamine Phosphoribosylpyrophosphate, subunit 1, domain 1"/>
    <property type="match status" value="1"/>
</dbReference>
<reference evidence="11 12" key="1">
    <citation type="submission" date="2012-06" db="EMBL/GenBank/DDBJ databases">
        <title>Complete genome of Terriglobus roseus DSM 18391.</title>
        <authorList>
            <consortium name="US DOE Joint Genome Institute (JGI-PGF)"/>
            <person name="Lucas S."/>
            <person name="Copeland A."/>
            <person name="Lapidus A."/>
            <person name="Glavina del Rio T."/>
            <person name="Dalin E."/>
            <person name="Tice H."/>
            <person name="Bruce D."/>
            <person name="Goodwin L."/>
            <person name="Pitluck S."/>
            <person name="Peters L."/>
            <person name="Mikhailova N."/>
            <person name="Munk A.C.C."/>
            <person name="Kyrpides N."/>
            <person name="Mavromatis K."/>
            <person name="Ivanova N."/>
            <person name="Brettin T."/>
            <person name="Detter J.C."/>
            <person name="Han C."/>
            <person name="Larimer F."/>
            <person name="Land M."/>
            <person name="Hauser L."/>
            <person name="Markowitz V."/>
            <person name="Cheng J.-F."/>
            <person name="Hugenholtz P."/>
            <person name="Woyke T."/>
            <person name="Wu D."/>
            <person name="Brambilla E."/>
            <person name="Klenk H.-P."/>
            <person name="Eisen J.A."/>
        </authorList>
    </citation>
    <scope>NUCLEOTIDE SEQUENCE [LARGE SCALE GENOMIC DNA]</scope>
    <source>
        <strain evidence="12">DSM 18391 / NRRL B-41598 / KBS 63</strain>
    </source>
</reference>
<dbReference type="InterPro" id="IPR005855">
    <property type="entry name" value="GFAT"/>
</dbReference>
<feature type="domain" description="SIS" evidence="10">
    <location>
        <begin position="497"/>
        <end position="645"/>
    </location>
</feature>
<dbReference type="CDD" id="cd00714">
    <property type="entry name" value="GFAT"/>
    <property type="match status" value="1"/>
</dbReference>
<comment type="catalytic activity">
    <reaction evidence="1 8">
        <text>D-fructose 6-phosphate + L-glutamine = D-glucosamine 6-phosphate + L-glutamate</text>
        <dbReference type="Rhea" id="RHEA:13237"/>
        <dbReference type="ChEBI" id="CHEBI:29985"/>
        <dbReference type="ChEBI" id="CHEBI:58359"/>
        <dbReference type="ChEBI" id="CHEBI:58725"/>
        <dbReference type="ChEBI" id="CHEBI:61527"/>
        <dbReference type="EC" id="2.6.1.16"/>
    </reaction>
</comment>
<dbReference type="PROSITE" id="PS51464">
    <property type="entry name" value="SIS"/>
    <property type="match status" value="2"/>
</dbReference>
<dbReference type="InterPro" id="IPR046348">
    <property type="entry name" value="SIS_dom_sf"/>
</dbReference>
<feature type="domain" description="Glutamine amidotransferase type-2" evidence="9">
    <location>
        <begin position="9"/>
        <end position="257"/>
    </location>
</feature>
<dbReference type="CDD" id="cd05008">
    <property type="entry name" value="SIS_GlmS_GlmD_1"/>
    <property type="match status" value="1"/>
</dbReference>
<evidence type="ECO:0000256" key="1">
    <source>
        <dbReference type="ARBA" id="ARBA00001031"/>
    </source>
</evidence>
<dbReference type="InterPro" id="IPR035490">
    <property type="entry name" value="GlmS/FrlB_SIS"/>
</dbReference>
<dbReference type="InterPro" id="IPR029055">
    <property type="entry name" value="Ntn_hydrolases_N"/>
</dbReference>
<dbReference type="STRING" id="926566.Terro_4045"/>
<comment type="function">
    <text evidence="8">Catalyzes the first step in hexosamine metabolism, converting fructose-6P into glucosamine-6P using glutamine as a nitrogen source.</text>
</comment>
<dbReference type="GO" id="GO:0004360">
    <property type="term" value="F:glutamine-fructose-6-phosphate transaminase (isomerizing) activity"/>
    <property type="evidence" value="ECO:0007669"/>
    <property type="project" value="UniProtKB-UniRule"/>
</dbReference>
<dbReference type="InterPro" id="IPR017932">
    <property type="entry name" value="GATase_2_dom"/>
</dbReference>
<dbReference type="GO" id="GO:0006487">
    <property type="term" value="P:protein N-linked glycosylation"/>
    <property type="evidence" value="ECO:0007669"/>
    <property type="project" value="TreeGrafter"/>
</dbReference>
<evidence type="ECO:0000256" key="3">
    <source>
        <dbReference type="ARBA" id="ARBA00016090"/>
    </source>
</evidence>
<dbReference type="Gene3D" id="3.40.50.10490">
    <property type="entry name" value="Glucose-6-phosphate isomerase like protein, domain 1"/>
    <property type="match status" value="2"/>
</dbReference>
<dbReference type="FunFam" id="3.40.50.10490:FF:000001">
    <property type="entry name" value="Glutamine--fructose-6-phosphate aminotransferase [isomerizing]"/>
    <property type="match status" value="1"/>
</dbReference>
<evidence type="ECO:0000256" key="8">
    <source>
        <dbReference type="HAMAP-Rule" id="MF_00164"/>
    </source>
</evidence>
<dbReference type="eggNOG" id="COG0449">
    <property type="taxonomic scope" value="Bacteria"/>
</dbReference>
<name>I3ZLY5_TERRK</name>
<evidence type="ECO:0000256" key="2">
    <source>
        <dbReference type="ARBA" id="ARBA00012916"/>
    </source>
</evidence>
<evidence type="ECO:0000313" key="11">
    <source>
        <dbReference type="EMBL" id="AFL90253.1"/>
    </source>
</evidence>
<dbReference type="PATRIC" id="fig|926566.3.peg.3988"/>
<dbReference type="GO" id="GO:0097367">
    <property type="term" value="F:carbohydrate derivative binding"/>
    <property type="evidence" value="ECO:0007669"/>
    <property type="project" value="InterPro"/>
</dbReference>
<keyword evidence="4 8" id="KW-0032">Aminotransferase</keyword>
<dbReference type="CDD" id="cd05009">
    <property type="entry name" value="SIS_GlmS_GlmD_2"/>
    <property type="match status" value="1"/>
</dbReference>
<organism evidence="11 12">
    <name type="scientific">Terriglobus roseus (strain DSM 18391 / NRRL B-41598 / KBS 63)</name>
    <dbReference type="NCBI Taxonomy" id="926566"/>
    <lineage>
        <taxon>Bacteria</taxon>
        <taxon>Pseudomonadati</taxon>
        <taxon>Acidobacteriota</taxon>
        <taxon>Terriglobia</taxon>
        <taxon>Terriglobales</taxon>
        <taxon>Acidobacteriaceae</taxon>
        <taxon>Terriglobus</taxon>
    </lineage>
</organism>
<dbReference type="PANTHER" id="PTHR10937:SF0">
    <property type="entry name" value="GLUTAMINE--FRUCTOSE-6-PHOSPHATE TRANSAMINASE (ISOMERIZING)"/>
    <property type="match status" value="1"/>
</dbReference>
<dbReference type="SUPFAM" id="SSF53697">
    <property type="entry name" value="SIS domain"/>
    <property type="match status" value="1"/>
</dbReference>
<evidence type="ECO:0000259" key="9">
    <source>
        <dbReference type="PROSITE" id="PS51278"/>
    </source>
</evidence>
<keyword evidence="5 8" id="KW-0808">Transferase</keyword>
<dbReference type="GO" id="GO:0005829">
    <property type="term" value="C:cytosol"/>
    <property type="evidence" value="ECO:0007669"/>
    <property type="project" value="TreeGrafter"/>
</dbReference>
<evidence type="ECO:0000259" key="10">
    <source>
        <dbReference type="PROSITE" id="PS51464"/>
    </source>
</evidence>
<gene>
    <name evidence="8" type="primary">glmS</name>
    <name evidence="11" type="ordered locus">Terro_4045</name>
</gene>
<keyword evidence="6" id="KW-0677">Repeat</keyword>
<sequence>MGVSLRTMCGIVGYIGPKDVVPLIVEGLRRLEYRGYDSAGIAVAGDLLNPTALDVRRAPGKLGNLEAVLRDHPLHGTYGIGHTRWATHGRPTEENAHPHRDGTGTLVVVHNGIVENYIALKNDLIKRGHRFVSETDTEIIAHLIEDELEKAAASADKTPDTNNEANSAEAILTAPPSTISLEEAVRRAVKRLTGAFAIGVLSAREPDKLVAARSGPPAVIGIGDGEYFLASDVPGILHHTRDIIFLNDGECAILTKTGVTFTDFEGVPHPRTPTRITWDPIQAEKAGYKHFMLKEINEQPRAVRDTTLGRVSLDSGQVFLPDLKLSQQDFQNATSMTIAACGTSWHAGLAGKFMIERLARLPVDVDYASEYRYRDPIPGSLGLLITQSGETADTIAAQAEMISKGTPTLAICNVVGSAITRKAQGVITTNAGPEIGVASTKAFTAQLTALFTLALYMGQQRGHVSSEQSKHYVDELAKIPLKLEDVLRSVDDQCANLAKTFSTANDFLFLGRGIHYPIALEGALKLKEISYIHAEGYPAGEMKHGPNALIDETLPVVCIATKDPADPTSVLKYEKTLSNIQEVTARSGRVIAIATEGDEEIGNLVEAVIHIPAAPELLLPILEVVPLQLLAYHIAVRRGCDVDQPRNLAKSVTVE</sequence>
<evidence type="ECO:0000256" key="7">
    <source>
        <dbReference type="ARBA" id="ARBA00022962"/>
    </source>
</evidence>
<evidence type="ECO:0000256" key="4">
    <source>
        <dbReference type="ARBA" id="ARBA00022576"/>
    </source>
</evidence>
<keyword evidence="12" id="KW-1185">Reference proteome</keyword>
<evidence type="ECO:0000256" key="5">
    <source>
        <dbReference type="ARBA" id="ARBA00022679"/>
    </source>
</evidence>
<keyword evidence="8" id="KW-0963">Cytoplasm</keyword>
<comment type="subunit">
    <text evidence="8">Homodimer.</text>
</comment>
<dbReference type="PROSITE" id="PS51278">
    <property type="entry name" value="GATASE_TYPE_2"/>
    <property type="match status" value="1"/>
</dbReference>
<proteinExistence type="inferred from homology"/>
<dbReference type="Pfam" id="PF01380">
    <property type="entry name" value="SIS"/>
    <property type="match status" value="2"/>
</dbReference>
<dbReference type="Pfam" id="PF13522">
    <property type="entry name" value="GATase_6"/>
    <property type="match status" value="1"/>
</dbReference>
<dbReference type="InterPro" id="IPR001347">
    <property type="entry name" value="SIS_dom"/>
</dbReference>